<dbReference type="Proteomes" id="UP000324585">
    <property type="component" value="Unassembled WGS sequence"/>
</dbReference>
<evidence type="ECO:0000313" key="2">
    <source>
        <dbReference type="EMBL" id="KAA8498685.1"/>
    </source>
</evidence>
<comment type="caution">
    <text evidence="2">The sequence shown here is derived from an EMBL/GenBank/DDBJ whole genome shotgun (WGS) entry which is preliminary data.</text>
</comment>
<evidence type="ECO:0008006" key="4">
    <source>
        <dbReference type="Google" id="ProtNLM"/>
    </source>
</evidence>
<name>A0A5J4Z5T3_PORPP</name>
<accession>A0A5J4Z5T3</accession>
<organism evidence="2 3">
    <name type="scientific">Porphyridium purpureum</name>
    <name type="common">Red alga</name>
    <name type="synonym">Porphyridium cruentum</name>
    <dbReference type="NCBI Taxonomy" id="35688"/>
    <lineage>
        <taxon>Eukaryota</taxon>
        <taxon>Rhodophyta</taxon>
        <taxon>Bangiophyceae</taxon>
        <taxon>Porphyridiales</taxon>
        <taxon>Porphyridiaceae</taxon>
        <taxon>Porphyridium</taxon>
    </lineage>
</organism>
<dbReference type="EMBL" id="VRMN01000001">
    <property type="protein sequence ID" value="KAA8498685.1"/>
    <property type="molecule type" value="Genomic_DNA"/>
</dbReference>
<proteinExistence type="predicted"/>
<protein>
    <recommendedName>
        <fullName evidence="4">DOMON domain-containing protein</fullName>
    </recommendedName>
</protein>
<feature type="signal peptide" evidence="1">
    <location>
        <begin position="1"/>
        <end position="22"/>
    </location>
</feature>
<reference evidence="3" key="1">
    <citation type="journal article" date="2019" name="Nat. Commun.">
        <title>Expansion of phycobilisome linker gene families in mesophilic red algae.</title>
        <authorList>
            <person name="Lee J."/>
            <person name="Kim D."/>
            <person name="Bhattacharya D."/>
            <person name="Yoon H.S."/>
        </authorList>
    </citation>
    <scope>NUCLEOTIDE SEQUENCE [LARGE SCALE GENOMIC DNA]</scope>
    <source>
        <strain evidence="3">CCMP 1328</strain>
    </source>
</reference>
<sequence>MKAVISLVWVGTLILCAPRAIWDRTGFELGIGRGVDAQRGLATGTDTVSRDSYLSADAVGLFLGEWWVDRIQIDRTLAGGPAAEKFVGCEHWFVFGRPGLSAGATGEQEAQEEKELVGIATGTVMRYDAQGGMLPEASIEIRAHSQNESEFLVAGFVDAIDHDDAEPPLLELLPFLDVRLQCTWYSKTRFASGRWQLNAEHGSYELLFSDNNHFSIHLHVELEGGLMDGSGISSSTLLMLGSRATTMEDLRESTGSSQLKQYAPIIVILALLVLSRFVKSKTAVAPRYKAPVSAAGKSGVAPKKSS</sequence>
<keyword evidence="1" id="KW-0732">Signal</keyword>
<feature type="chain" id="PRO_5023803102" description="DOMON domain-containing protein" evidence="1">
    <location>
        <begin position="23"/>
        <end position="306"/>
    </location>
</feature>
<gene>
    <name evidence="2" type="ORF">FVE85_6270</name>
</gene>
<keyword evidence="3" id="KW-1185">Reference proteome</keyword>
<evidence type="ECO:0000256" key="1">
    <source>
        <dbReference type="SAM" id="SignalP"/>
    </source>
</evidence>
<dbReference type="AlphaFoldDB" id="A0A5J4Z5T3"/>
<evidence type="ECO:0000313" key="3">
    <source>
        <dbReference type="Proteomes" id="UP000324585"/>
    </source>
</evidence>